<protein>
    <submittedName>
        <fullName evidence="14">D-alanyl-D-alanine carboxypeptidase</fullName>
    </submittedName>
</protein>
<feature type="active site" description="Acyl-ester intermediate" evidence="7">
    <location>
        <position position="83"/>
    </location>
</feature>
<dbReference type="Pfam" id="PF00768">
    <property type="entry name" value="Peptidase_S11"/>
    <property type="match status" value="1"/>
</dbReference>
<feature type="signal peptide" evidence="12">
    <location>
        <begin position="1"/>
        <end position="30"/>
    </location>
</feature>
<keyword evidence="5" id="KW-0573">Peptidoglycan synthesis</keyword>
<evidence type="ECO:0000256" key="9">
    <source>
        <dbReference type="RuleBase" id="RU004016"/>
    </source>
</evidence>
<dbReference type="InterPro" id="IPR012338">
    <property type="entry name" value="Beta-lactam/transpept-like"/>
</dbReference>
<reference evidence="14 15" key="1">
    <citation type="submission" date="2020-10" db="EMBL/GenBank/DDBJ databases">
        <title>Blautia liquoris sp.nov., isolated from the mud in a fermentation cellar used for the production of Chinese strong-flavoured liquor.</title>
        <authorList>
            <person name="Lu L."/>
        </authorList>
    </citation>
    <scope>NUCLEOTIDE SEQUENCE [LARGE SCALE GENOMIC DNA]</scope>
    <source>
        <strain evidence="14 15">LZLJ-3</strain>
    </source>
</reference>
<dbReference type="InterPro" id="IPR001967">
    <property type="entry name" value="Peptidase_S11_N"/>
</dbReference>
<feature type="region of interest" description="Disordered" evidence="10">
    <location>
        <begin position="328"/>
        <end position="368"/>
    </location>
</feature>
<keyword evidence="15" id="KW-1185">Reference proteome</keyword>
<evidence type="ECO:0000256" key="8">
    <source>
        <dbReference type="PIRSR" id="PIRSR618044-2"/>
    </source>
</evidence>
<dbReference type="InterPro" id="IPR018044">
    <property type="entry name" value="Peptidase_S11"/>
</dbReference>
<dbReference type="SUPFAM" id="SSF56601">
    <property type="entry name" value="beta-lactamase/transpeptidase-like"/>
    <property type="match status" value="1"/>
</dbReference>
<dbReference type="PANTHER" id="PTHR21581:SF6">
    <property type="entry name" value="TRAFFICKING PROTEIN PARTICLE COMPLEX SUBUNIT 12"/>
    <property type="match status" value="1"/>
</dbReference>
<dbReference type="PRINTS" id="PR00725">
    <property type="entry name" value="DADACBPTASE1"/>
</dbReference>
<name>A0A7M2RIX1_9FIRM</name>
<dbReference type="GO" id="GO:0071555">
    <property type="term" value="P:cell wall organization"/>
    <property type="evidence" value="ECO:0007669"/>
    <property type="project" value="UniProtKB-KW"/>
</dbReference>
<keyword evidence="11" id="KW-0472">Membrane</keyword>
<evidence type="ECO:0000256" key="10">
    <source>
        <dbReference type="SAM" id="MobiDB-lite"/>
    </source>
</evidence>
<proteinExistence type="inferred from homology"/>
<keyword evidence="6" id="KW-0961">Cell wall biogenesis/degradation</keyword>
<evidence type="ECO:0000256" key="4">
    <source>
        <dbReference type="ARBA" id="ARBA00022960"/>
    </source>
</evidence>
<keyword evidence="3" id="KW-0378">Hydrolase</keyword>
<feature type="binding site" evidence="8">
    <location>
        <position position="253"/>
    </location>
    <ligand>
        <name>substrate</name>
    </ligand>
</feature>
<keyword evidence="14" id="KW-0121">Carboxypeptidase</keyword>
<dbReference type="Gene3D" id="3.40.710.10">
    <property type="entry name" value="DD-peptidase/beta-lactamase superfamily"/>
    <property type="match status" value="1"/>
</dbReference>
<keyword evidence="4" id="KW-0133">Cell shape</keyword>
<dbReference type="GO" id="GO:0009002">
    <property type="term" value="F:serine-type D-Ala-D-Ala carboxypeptidase activity"/>
    <property type="evidence" value="ECO:0007669"/>
    <property type="project" value="InterPro"/>
</dbReference>
<feature type="chain" id="PRO_5032494554" evidence="12">
    <location>
        <begin position="31"/>
        <end position="413"/>
    </location>
</feature>
<evidence type="ECO:0000313" key="15">
    <source>
        <dbReference type="Proteomes" id="UP000593601"/>
    </source>
</evidence>
<accession>A0A7M2RIX1</accession>
<comment type="similarity">
    <text evidence="1 9">Belongs to the peptidase S11 family.</text>
</comment>
<gene>
    <name evidence="14" type="ORF">INP51_03755</name>
</gene>
<evidence type="ECO:0000313" key="14">
    <source>
        <dbReference type="EMBL" id="QOV20078.1"/>
    </source>
</evidence>
<feature type="domain" description="Peptidase S11 D-alanyl-D-alanine carboxypeptidase A N-terminal" evidence="13">
    <location>
        <begin position="50"/>
        <end position="282"/>
    </location>
</feature>
<feature type="active site" evidence="7">
    <location>
        <position position="141"/>
    </location>
</feature>
<sequence>MRLRAKIKKAAVCAAAILTISTTMTVPSVAAVNNANQFSVDTNSWTGWPQAPDILCSTGILMDADTGQILFNKGMDDQRFPASITKIMTALLAIEDSTPDQQVTFTATGMADAYSGVSNINPQLGESFTMEQCLYMMMLKSANDVATQVAETIAGSVPAFVDKMNQKAQQLGCTNTHFNNANGLPDDNHYTSARDMALITREAFKNETFRKIVSTQRYEVPATAMSGPRVYDNHHQMLLSGTRWTYEGCLGGKTGYTDSAQSTLATYSEKNGMNLIAVVLHGPGDDAVYMDTISLMDYGFENFKPKDSGLVTADGKIIFEDQALTQQEYDKKMAPEPTGKEKEPQNFGGNSSTSTSKAALSKKKKQQPARGKADMGAYIAIAVLGVLILTGIILIIGILHKRKKERKDEYEES</sequence>
<evidence type="ECO:0000256" key="5">
    <source>
        <dbReference type="ARBA" id="ARBA00022984"/>
    </source>
</evidence>
<keyword evidence="14" id="KW-0645">Protease</keyword>
<keyword evidence="11" id="KW-0812">Transmembrane</keyword>
<evidence type="ECO:0000256" key="7">
    <source>
        <dbReference type="PIRSR" id="PIRSR618044-1"/>
    </source>
</evidence>
<dbReference type="AlphaFoldDB" id="A0A7M2RIX1"/>
<dbReference type="Proteomes" id="UP000593601">
    <property type="component" value="Chromosome"/>
</dbReference>
<keyword evidence="2 12" id="KW-0732">Signal</keyword>
<dbReference type="GO" id="GO:0006508">
    <property type="term" value="P:proteolysis"/>
    <property type="evidence" value="ECO:0007669"/>
    <property type="project" value="InterPro"/>
</dbReference>
<feature type="transmembrane region" description="Helical" evidence="11">
    <location>
        <begin position="375"/>
        <end position="399"/>
    </location>
</feature>
<dbReference type="PANTHER" id="PTHR21581">
    <property type="entry name" value="D-ALANYL-D-ALANINE CARBOXYPEPTIDASE"/>
    <property type="match status" value="1"/>
</dbReference>
<evidence type="ECO:0000256" key="11">
    <source>
        <dbReference type="SAM" id="Phobius"/>
    </source>
</evidence>
<evidence type="ECO:0000256" key="1">
    <source>
        <dbReference type="ARBA" id="ARBA00007164"/>
    </source>
</evidence>
<dbReference type="RefSeq" id="WP_193736398.1">
    <property type="nucleotide sequence ID" value="NZ_CP063304.1"/>
</dbReference>
<dbReference type="KEGG" id="bliq:INP51_03755"/>
<organism evidence="14 15">
    <name type="scientific">Blautia liquoris</name>
    <dbReference type="NCBI Taxonomy" id="2779518"/>
    <lineage>
        <taxon>Bacteria</taxon>
        <taxon>Bacillati</taxon>
        <taxon>Bacillota</taxon>
        <taxon>Clostridia</taxon>
        <taxon>Lachnospirales</taxon>
        <taxon>Lachnospiraceae</taxon>
        <taxon>Blautia</taxon>
    </lineage>
</organism>
<evidence type="ECO:0000256" key="12">
    <source>
        <dbReference type="SAM" id="SignalP"/>
    </source>
</evidence>
<evidence type="ECO:0000259" key="13">
    <source>
        <dbReference type="Pfam" id="PF00768"/>
    </source>
</evidence>
<feature type="compositionally biased region" description="Basic and acidic residues" evidence="10">
    <location>
        <begin position="328"/>
        <end position="344"/>
    </location>
</feature>
<evidence type="ECO:0000256" key="3">
    <source>
        <dbReference type="ARBA" id="ARBA00022801"/>
    </source>
</evidence>
<dbReference type="GO" id="GO:0009252">
    <property type="term" value="P:peptidoglycan biosynthetic process"/>
    <property type="evidence" value="ECO:0007669"/>
    <property type="project" value="UniProtKB-KW"/>
</dbReference>
<keyword evidence="11" id="KW-1133">Transmembrane helix</keyword>
<evidence type="ECO:0000256" key="6">
    <source>
        <dbReference type="ARBA" id="ARBA00023316"/>
    </source>
</evidence>
<dbReference type="GO" id="GO:0008360">
    <property type="term" value="P:regulation of cell shape"/>
    <property type="evidence" value="ECO:0007669"/>
    <property type="project" value="UniProtKB-KW"/>
</dbReference>
<evidence type="ECO:0000256" key="2">
    <source>
        <dbReference type="ARBA" id="ARBA00022729"/>
    </source>
</evidence>
<dbReference type="EMBL" id="CP063304">
    <property type="protein sequence ID" value="QOV20078.1"/>
    <property type="molecule type" value="Genomic_DNA"/>
</dbReference>
<feature type="active site" description="Proton acceptor" evidence="7">
    <location>
        <position position="86"/>
    </location>
</feature>